<organism evidence="1 2">
    <name type="scientific">Winkia neuii</name>
    <dbReference type="NCBI Taxonomy" id="33007"/>
    <lineage>
        <taxon>Bacteria</taxon>
        <taxon>Bacillati</taxon>
        <taxon>Actinomycetota</taxon>
        <taxon>Actinomycetes</taxon>
        <taxon>Actinomycetales</taxon>
        <taxon>Actinomycetaceae</taxon>
        <taxon>Winkia</taxon>
    </lineage>
</organism>
<protein>
    <submittedName>
        <fullName evidence="1">Uncharacterized protein</fullName>
    </submittedName>
</protein>
<dbReference type="Pfam" id="PF25595">
    <property type="entry name" value="Phage_TTP_16"/>
    <property type="match status" value="1"/>
</dbReference>
<comment type="caution">
    <text evidence="1">The sequence shown here is derived from an EMBL/GenBank/DDBJ whole genome shotgun (WGS) entry which is preliminary data.</text>
</comment>
<dbReference type="InterPro" id="IPR058009">
    <property type="entry name" value="TTP_Phage_16"/>
</dbReference>
<sequence length="170" mass="18537">MPKTLADGRIKLTVLTQKPKDLRAPTVDELKKGLEGSCQVLKSDYKLGATASETINEPALCTASNATVFGASNYEGSVSPFILKDEHGKTLADEATVWEALRTKGTTLWLVEREGPEYDKDYEVGDEIDIYEVVTDTPQKPSDRTGYIKRTIPLGVQNAYENVKVVAAAG</sequence>
<proteinExistence type="predicted"/>
<gene>
    <name evidence="1" type="ORF">CYJ19_02100</name>
</gene>
<dbReference type="STRING" id="33007.HMPREF3198_00104"/>
<dbReference type="Proteomes" id="UP000235122">
    <property type="component" value="Unassembled WGS sequence"/>
</dbReference>
<name>A0A2I1IQK9_9ACTO</name>
<reference evidence="1 2" key="1">
    <citation type="submission" date="2017-12" db="EMBL/GenBank/DDBJ databases">
        <title>Phylogenetic diversity of female urinary microbiome.</title>
        <authorList>
            <person name="Thomas-White K."/>
            <person name="Wolfe A.J."/>
        </authorList>
    </citation>
    <scope>NUCLEOTIDE SEQUENCE [LARGE SCALE GENOMIC DNA]</scope>
    <source>
        <strain evidence="1 2">UMB0402</strain>
    </source>
</reference>
<evidence type="ECO:0000313" key="2">
    <source>
        <dbReference type="Proteomes" id="UP000235122"/>
    </source>
</evidence>
<dbReference type="AlphaFoldDB" id="A0A2I1IQK9"/>
<evidence type="ECO:0000313" key="1">
    <source>
        <dbReference type="EMBL" id="PKY73399.1"/>
    </source>
</evidence>
<keyword evidence="2" id="KW-1185">Reference proteome</keyword>
<dbReference type="RefSeq" id="WP_004808487.1">
    <property type="nucleotide sequence ID" value="NZ_CP118946.1"/>
</dbReference>
<dbReference type="EMBL" id="PKKO01000001">
    <property type="protein sequence ID" value="PKY73399.1"/>
    <property type="molecule type" value="Genomic_DNA"/>
</dbReference>
<accession>A0A2I1IQK9</accession>